<protein>
    <submittedName>
        <fullName evidence="2">Putative signaling protein</fullName>
    </submittedName>
</protein>
<dbReference type="AlphaFoldDB" id="A0A645GLL3"/>
<dbReference type="InterPro" id="IPR043128">
    <property type="entry name" value="Rev_trsase/Diguanyl_cyclase"/>
</dbReference>
<dbReference type="CDD" id="cd01949">
    <property type="entry name" value="GGDEF"/>
    <property type="match status" value="1"/>
</dbReference>
<organism evidence="2">
    <name type="scientific">bioreactor metagenome</name>
    <dbReference type="NCBI Taxonomy" id="1076179"/>
    <lineage>
        <taxon>unclassified sequences</taxon>
        <taxon>metagenomes</taxon>
        <taxon>ecological metagenomes</taxon>
    </lineage>
</organism>
<gene>
    <name evidence="2" type="ORF">SDC9_174533</name>
</gene>
<proteinExistence type="predicted"/>
<dbReference type="Pfam" id="PF00990">
    <property type="entry name" value="GGDEF"/>
    <property type="match status" value="1"/>
</dbReference>
<evidence type="ECO:0000259" key="1">
    <source>
        <dbReference type="PROSITE" id="PS50887"/>
    </source>
</evidence>
<reference evidence="2" key="1">
    <citation type="submission" date="2019-08" db="EMBL/GenBank/DDBJ databases">
        <authorList>
            <person name="Kucharzyk K."/>
            <person name="Murdoch R.W."/>
            <person name="Higgins S."/>
            <person name="Loffler F."/>
        </authorList>
    </citation>
    <scope>NUCLEOTIDE SEQUENCE</scope>
</reference>
<dbReference type="PANTHER" id="PTHR45138">
    <property type="entry name" value="REGULATORY COMPONENTS OF SENSORY TRANSDUCTION SYSTEM"/>
    <property type="match status" value="1"/>
</dbReference>
<dbReference type="InterPro" id="IPR050469">
    <property type="entry name" value="Diguanylate_Cyclase"/>
</dbReference>
<comment type="caution">
    <text evidence="2">The sequence shown here is derived from an EMBL/GenBank/DDBJ whole genome shotgun (WGS) entry which is preliminary data.</text>
</comment>
<dbReference type="PROSITE" id="PS50887">
    <property type="entry name" value="GGDEF"/>
    <property type="match status" value="1"/>
</dbReference>
<dbReference type="InterPro" id="IPR000160">
    <property type="entry name" value="GGDEF_dom"/>
</dbReference>
<feature type="domain" description="GGDEF" evidence="1">
    <location>
        <begin position="12"/>
        <end position="135"/>
    </location>
</feature>
<dbReference type="EMBL" id="VSSQ01076878">
    <property type="protein sequence ID" value="MPN27106.1"/>
    <property type="molecule type" value="Genomic_DNA"/>
</dbReference>
<evidence type="ECO:0000313" key="2">
    <source>
        <dbReference type="EMBL" id="MPN27106.1"/>
    </source>
</evidence>
<dbReference type="PANTHER" id="PTHR45138:SF9">
    <property type="entry name" value="DIGUANYLATE CYCLASE DGCM-RELATED"/>
    <property type="match status" value="1"/>
</dbReference>
<accession>A0A645GLL3</accession>
<dbReference type="InterPro" id="IPR029787">
    <property type="entry name" value="Nucleotide_cyclase"/>
</dbReference>
<dbReference type="GO" id="GO:0052621">
    <property type="term" value="F:diguanylate cyclase activity"/>
    <property type="evidence" value="ECO:0007669"/>
    <property type="project" value="TreeGrafter"/>
</dbReference>
<sequence>MELERLDAPQYLPISIVIADVNNLKSTNDTYGHDSGDLLIRRTAEGFRKACRENDIIARWGGDEFAILLPNTDADKAERIVGRIREQYRDVSVMDLPVSVSFGIATRTLPEQSLSSIMTMAEKQMYANKRGEKMR</sequence>
<dbReference type="SUPFAM" id="SSF55073">
    <property type="entry name" value="Nucleotide cyclase"/>
    <property type="match status" value="1"/>
</dbReference>
<name>A0A645GLL3_9ZZZZ</name>
<dbReference type="Gene3D" id="3.30.70.270">
    <property type="match status" value="1"/>
</dbReference>
<dbReference type="SMART" id="SM00267">
    <property type="entry name" value="GGDEF"/>
    <property type="match status" value="1"/>
</dbReference>
<dbReference type="NCBIfam" id="TIGR00254">
    <property type="entry name" value="GGDEF"/>
    <property type="match status" value="1"/>
</dbReference>